<dbReference type="Proteomes" id="UP001501599">
    <property type="component" value="Unassembled WGS sequence"/>
</dbReference>
<dbReference type="EMBL" id="BAAAQT010000008">
    <property type="protein sequence ID" value="GAA2175400.1"/>
    <property type="molecule type" value="Genomic_DNA"/>
</dbReference>
<keyword evidence="1" id="KW-1133">Transmembrane helix</keyword>
<evidence type="ECO:0000313" key="2">
    <source>
        <dbReference type="EMBL" id="GAA2175400.1"/>
    </source>
</evidence>
<evidence type="ECO:0000256" key="1">
    <source>
        <dbReference type="SAM" id="Phobius"/>
    </source>
</evidence>
<keyword evidence="3" id="KW-1185">Reference proteome</keyword>
<comment type="caution">
    <text evidence="2">The sequence shown here is derived from an EMBL/GenBank/DDBJ whole genome shotgun (WGS) entry which is preliminary data.</text>
</comment>
<sequence length="136" mass="14333">MDDEIERLRRGDLPPIIRVPLPERIELDDASDAVADADAAAAAAHAERPPYAAIVGTVLLAVLACIPHLVAPSIALIVALIAAPLSWSMHRISAGRRRRAYVALAGTLALVAVLAIAAPLVWIELGVVTWPTLPFG</sequence>
<organism evidence="2 3">
    <name type="scientific">Agrococcus versicolor</name>
    <dbReference type="NCBI Taxonomy" id="501482"/>
    <lineage>
        <taxon>Bacteria</taxon>
        <taxon>Bacillati</taxon>
        <taxon>Actinomycetota</taxon>
        <taxon>Actinomycetes</taxon>
        <taxon>Micrococcales</taxon>
        <taxon>Microbacteriaceae</taxon>
        <taxon>Agrococcus</taxon>
    </lineage>
</organism>
<reference evidence="2 3" key="1">
    <citation type="journal article" date="2019" name="Int. J. Syst. Evol. Microbiol.">
        <title>The Global Catalogue of Microorganisms (GCM) 10K type strain sequencing project: providing services to taxonomists for standard genome sequencing and annotation.</title>
        <authorList>
            <consortium name="The Broad Institute Genomics Platform"/>
            <consortium name="The Broad Institute Genome Sequencing Center for Infectious Disease"/>
            <person name="Wu L."/>
            <person name="Ma J."/>
        </authorList>
    </citation>
    <scope>NUCLEOTIDE SEQUENCE [LARGE SCALE GENOMIC DNA]</scope>
    <source>
        <strain evidence="2 3">JCM 16026</strain>
    </source>
</reference>
<dbReference type="RefSeq" id="WP_344344181.1">
    <property type="nucleotide sequence ID" value="NZ_BAAAQT010000008.1"/>
</dbReference>
<keyword evidence="1" id="KW-0812">Transmembrane</keyword>
<feature type="transmembrane region" description="Helical" evidence="1">
    <location>
        <begin position="51"/>
        <end position="81"/>
    </location>
</feature>
<accession>A0ABN3AW46</accession>
<keyword evidence="1" id="KW-0472">Membrane</keyword>
<evidence type="ECO:0008006" key="4">
    <source>
        <dbReference type="Google" id="ProtNLM"/>
    </source>
</evidence>
<evidence type="ECO:0000313" key="3">
    <source>
        <dbReference type="Proteomes" id="UP001501599"/>
    </source>
</evidence>
<name>A0ABN3AW46_9MICO</name>
<proteinExistence type="predicted"/>
<gene>
    <name evidence="2" type="ORF">GCM10009846_25150</name>
</gene>
<feature type="transmembrane region" description="Helical" evidence="1">
    <location>
        <begin position="101"/>
        <end position="123"/>
    </location>
</feature>
<protein>
    <recommendedName>
        <fullName evidence="4">AI-2E family transporter</fullName>
    </recommendedName>
</protein>